<dbReference type="RefSeq" id="WP_104207401.1">
    <property type="nucleotide sequence ID" value="NZ_PHHC01000141.1"/>
</dbReference>
<feature type="domain" description="Penicillin-binding protein transpeptidase" evidence="10">
    <location>
        <begin position="37"/>
        <end position="253"/>
    </location>
</feature>
<dbReference type="GO" id="GO:0017001">
    <property type="term" value="P:antibiotic catabolic process"/>
    <property type="evidence" value="ECO:0007669"/>
    <property type="project" value="InterPro"/>
</dbReference>
<evidence type="ECO:0000259" key="10">
    <source>
        <dbReference type="Pfam" id="PF00905"/>
    </source>
</evidence>
<feature type="modified residue" description="N6-carboxylysine" evidence="7">
    <location>
        <position position="51"/>
    </location>
</feature>
<dbReference type="Gene3D" id="3.40.710.10">
    <property type="entry name" value="DD-peptidase/beta-lactamase superfamily"/>
    <property type="match status" value="1"/>
</dbReference>
<evidence type="ECO:0000256" key="9">
    <source>
        <dbReference type="SAM" id="SignalP"/>
    </source>
</evidence>
<dbReference type="NCBIfam" id="NF000270">
    <property type="entry name" value="bla_class_D_alt"/>
    <property type="match status" value="1"/>
</dbReference>
<sequence>MKKSVLFLCSIILCAGPAWANQQCFLAKENSKVLKNEGDCTTSYGPQSTFKIALSLMGFDSGILKDEIHPSWSLPDGEDPYINVCKEDHNPRTWLRDSCLWYSRILTKKLGMKKFQDYVTKFSYGNMDLSGDKDQNNGLTQAWVSSSLKISPEGQVDFLQKVVDRKLPISSASYDKTKKIMFIQEMAGGWKLYGKTGNGAQFDKDGNKTDLQHGWFVGYIEKGNRKIVFASHITDDEKQNIFASFRARNEALNKLWYLINELEK</sequence>
<accession>A0A2S5R6X3</accession>
<evidence type="ECO:0000256" key="5">
    <source>
        <dbReference type="ARBA" id="ARBA00022801"/>
    </source>
</evidence>
<evidence type="ECO:0000256" key="4">
    <source>
        <dbReference type="ARBA" id="ARBA00022729"/>
    </source>
</evidence>
<evidence type="ECO:0000256" key="2">
    <source>
        <dbReference type="ARBA" id="ARBA00007898"/>
    </source>
</evidence>
<evidence type="ECO:0000313" key="11">
    <source>
        <dbReference type="EMBL" id="PPE03081.1"/>
    </source>
</evidence>
<dbReference type="EMBL" id="PHHC01000141">
    <property type="protein sequence ID" value="PPE03081.1"/>
    <property type="molecule type" value="Genomic_DNA"/>
</dbReference>
<dbReference type="EC" id="3.5.2.6" evidence="3 8"/>
<organism evidence="11 12">
    <name type="scientific">Holospora curviuscula</name>
    <dbReference type="NCBI Taxonomy" id="1082868"/>
    <lineage>
        <taxon>Bacteria</taxon>
        <taxon>Pseudomonadati</taxon>
        <taxon>Pseudomonadota</taxon>
        <taxon>Alphaproteobacteria</taxon>
        <taxon>Holosporales</taxon>
        <taxon>Holosporaceae</taxon>
        <taxon>Holospora</taxon>
    </lineage>
</organism>
<dbReference type="AlphaFoldDB" id="A0A2S5R6X3"/>
<dbReference type="Pfam" id="PF00905">
    <property type="entry name" value="Transpeptidase"/>
    <property type="match status" value="1"/>
</dbReference>
<dbReference type="GO" id="GO:0008800">
    <property type="term" value="F:beta-lactamase activity"/>
    <property type="evidence" value="ECO:0007669"/>
    <property type="project" value="UniProtKB-UniRule"/>
</dbReference>
<dbReference type="OrthoDB" id="9762883at2"/>
<dbReference type="PANTHER" id="PTHR30627:SF6">
    <property type="entry name" value="BETA-LACTAMASE YBXI-RELATED"/>
    <property type="match status" value="1"/>
</dbReference>
<evidence type="ECO:0000256" key="1">
    <source>
        <dbReference type="ARBA" id="ARBA00001526"/>
    </source>
</evidence>
<feature type="active site" description="Acyl-ester intermediate" evidence="7">
    <location>
        <position position="48"/>
    </location>
</feature>
<dbReference type="SUPFAM" id="SSF56601">
    <property type="entry name" value="beta-lactamase/transpeptidase-like"/>
    <property type="match status" value="1"/>
</dbReference>
<evidence type="ECO:0000256" key="8">
    <source>
        <dbReference type="RuleBase" id="RU361140"/>
    </source>
</evidence>
<keyword evidence="5 8" id="KW-0378">Hydrolase</keyword>
<comment type="catalytic activity">
    <reaction evidence="1 8">
        <text>a beta-lactam + H2O = a substituted beta-amino acid</text>
        <dbReference type="Rhea" id="RHEA:20401"/>
        <dbReference type="ChEBI" id="CHEBI:15377"/>
        <dbReference type="ChEBI" id="CHEBI:35627"/>
        <dbReference type="ChEBI" id="CHEBI:140347"/>
        <dbReference type="EC" id="3.5.2.6"/>
    </reaction>
</comment>
<dbReference type="GO" id="GO:0005886">
    <property type="term" value="C:plasma membrane"/>
    <property type="evidence" value="ECO:0007669"/>
    <property type="project" value="TreeGrafter"/>
</dbReference>
<dbReference type="InterPro" id="IPR050515">
    <property type="entry name" value="Beta-lactam/transpept"/>
</dbReference>
<dbReference type="GO" id="GO:0008658">
    <property type="term" value="F:penicillin binding"/>
    <property type="evidence" value="ECO:0007669"/>
    <property type="project" value="InterPro"/>
</dbReference>
<evidence type="ECO:0000313" key="12">
    <source>
        <dbReference type="Proteomes" id="UP000239425"/>
    </source>
</evidence>
<protein>
    <recommendedName>
        <fullName evidence="3 8">Beta-lactamase</fullName>
        <ecNumber evidence="3 8">3.5.2.6</ecNumber>
    </recommendedName>
</protein>
<dbReference type="GO" id="GO:0071555">
    <property type="term" value="P:cell wall organization"/>
    <property type="evidence" value="ECO:0007669"/>
    <property type="project" value="TreeGrafter"/>
</dbReference>
<feature type="signal peptide" evidence="9">
    <location>
        <begin position="1"/>
        <end position="20"/>
    </location>
</feature>
<gene>
    <name evidence="11" type="ORF">HCUR_01512</name>
</gene>
<dbReference type="InterPro" id="IPR012338">
    <property type="entry name" value="Beta-lactam/transpept-like"/>
</dbReference>
<evidence type="ECO:0000256" key="7">
    <source>
        <dbReference type="PIRSR" id="PIRSR602137-50"/>
    </source>
</evidence>
<keyword evidence="4 9" id="KW-0732">Signal</keyword>
<comment type="caution">
    <text evidence="11">The sequence shown here is derived from an EMBL/GenBank/DDBJ whole genome shotgun (WGS) entry which is preliminary data.</text>
</comment>
<name>A0A2S5R6X3_9PROT</name>
<dbReference type="InterPro" id="IPR002137">
    <property type="entry name" value="Beta-lactam_class-D_AS"/>
</dbReference>
<feature type="chain" id="PRO_5015596250" description="Beta-lactamase" evidence="9">
    <location>
        <begin position="21"/>
        <end position="264"/>
    </location>
</feature>
<dbReference type="Proteomes" id="UP000239425">
    <property type="component" value="Unassembled WGS sequence"/>
</dbReference>
<dbReference type="InterPro" id="IPR001460">
    <property type="entry name" value="PCN-bd_Tpept"/>
</dbReference>
<keyword evidence="12" id="KW-1185">Reference proteome</keyword>
<comment type="similarity">
    <text evidence="2 8">Belongs to the class-D beta-lactamase family.</text>
</comment>
<dbReference type="GO" id="GO:0046677">
    <property type="term" value="P:response to antibiotic"/>
    <property type="evidence" value="ECO:0007669"/>
    <property type="project" value="UniProtKB-UniRule"/>
</dbReference>
<dbReference type="PANTHER" id="PTHR30627">
    <property type="entry name" value="PEPTIDOGLYCAN D,D-TRANSPEPTIDASE"/>
    <property type="match status" value="1"/>
</dbReference>
<reference evidence="11 12" key="1">
    <citation type="submission" date="2017-11" db="EMBL/GenBank/DDBJ databases">
        <title>Comparative genomic analysis of Holospora spp., intranuclear symbionts of paramecia.</title>
        <authorList>
            <person name="Garushyants S.K."/>
            <person name="Beliavskaya A."/>
            <person name="Malko D.B."/>
            <person name="Logacheva M.D."/>
            <person name="Rautian M.S."/>
            <person name="Gelfand M.S."/>
        </authorList>
    </citation>
    <scope>NUCLEOTIDE SEQUENCE [LARGE SCALE GENOMIC DNA]</scope>
    <source>
        <strain evidence="12">02AZ16</strain>
    </source>
</reference>
<evidence type="ECO:0000256" key="6">
    <source>
        <dbReference type="ARBA" id="ARBA00023251"/>
    </source>
</evidence>
<proteinExistence type="inferred from homology"/>
<evidence type="ECO:0000256" key="3">
    <source>
        <dbReference type="ARBA" id="ARBA00012865"/>
    </source>
</evidence>
<dbReference type="PROSITE" id="PS00337">
    <property type="entry name" value="BETA_LACTAMASE_D"/>
    <property type="match status" value="1"/>
</dbReference>
<keyword evidence="6 8" id="KW-0046">Antibiotic resistance</keyword>